<keyword evidence="4" id="KW-0238">DNA-binding</keyword>
<dbReference type="EMBL" id="JBHSKF010000006">
    <property type="protein sequence ID" value="MFC5288290.1"/>
    <property type="molecule type" value="Genomic_DNA"/>
</dbReference>
<feature type="domain" description="Response regulatory" evidence="7">
    <location>
        <begin position="3"/>
        <end position="114"/>
    </location>
</feature>
<name>A0ABW0ES41_9PSEU</name>
<dbReference type="PROSITE" id="PS50110">
    <property type="entry name" value="RESPONSE_REGULATORY"/>
    <property type="match status" value="1"/>
</dbReference>
<feature type="modified residue" description="4-aspartylphosphate" evidence="6">
    <location>
        <position position="52"/>
    </location>
</feature>
<accession>A0ABW0ES41</accession>
<dbReference type="RefSeq" id="WP_378248118.1">
    <property type="nucleotide sequence ID" value="NZ_JBHSKF010000006.1"/>
</dbReference>
<evidence type="ECO:0000313" key="9">
    <source>
        <dbReference type="Proteomes" id="UP001596157"/>
    </source>
</evidence>
<keyword evidence="9" id="KW-1185">Reference proteome</keyword>
<dbReference type="InterPro" id="IPR001789">
    <property type="entry name" value="Sig_transdc_resp-reg_receiver"/>
</dbReference>
<dbReference type="InterPro" id="IPR039420">
    <property type="entry name" value="WalR-like"/>
</dbReference>
<dbReference type="InterPro" id="IPR011006">
    <property type="entry name" value="CheY-like_superfamily"/>
</dbReference>
<evidence type="ECO:0000256" key="5">
    <source>
        <dbReference type="ARBA" id="ARBA00023163"/>
    </source>
</evidence>
<evidence type="ECO:0000256" key="2">
    <source>
        <dbReference type="ARBA" id="ARBA00023012"/>
    </source>
</evidence>
<proteinExistence type="predicted"/>
<evidence type="ECO:0000313" key="8">
    <source>
        <dbReference type="EMBL" id="MFC5288290.1"/>
    </source>
</evidence>
<gene>
    <name evidence="8" type="ORF">ACFPM7_14615</name>
</gene>
<dbReference type="Gene3D" id="3.40.50.2300">
    <property type="match status" value="1"/>
</dbReference>
<sequence>MNRLLVVDDDPDIRVLLTLSLDGTGWAVATASGGTAALAACAAGEADALLLDLEMPGVSGRDVLDSLAGSVPIVVITAFHDPVLVGELLALGALAVLGKPFDPARLAGDVAAALGWLTTTPDPPPAPRQAA</sequence>
<evidence type="ECO:0000256" key="4">
    <source>
        <dbReference type="ARBA" id="ARBA00023125"/>
    </source>
</evidence>
<keyword evidence="2" id="KW-0902">Two-component regulatory system</keyword>
<keyword evidence="3" id="KW-0805">Transcription regulation</keyword>
<dbReference type="Pfam" id="PF00072">
    <property type="entry name" value="Response_reg"/>
    <property type="match status" value="1"/>
</dbReference>
<reference evidence="9" key="1">
    <citation type="journal article" date="2019" name="Int. J. Syst. Evol. Microbiol.">
        <title>The Global Catalogue of Microorganisms (GCM) 10K type strain sequencing project: providing services to taxonomists for standard genome sequencing and annotation.</title>
        <authorList>
            <consortium name="The Broad Institute Genomics Platform"/>
            <consortium name="The Broad Institute Genome Sequencing Center for Infectious Disease"/>
            <person name="Wu L."/>
            <person name="Ma J."/>
        </authorList>
    </citation>
    <scope>NUCLEOTIDE SEQUENCE [LARGE SCALE GENOMIC DNA]</scope>
    <source>
        <strain evidence="9">CCUG 59778</strain>
    </source>
</reference>
<protein>
    <submittedName>
        <fullName evidence="8">Response regulator</fullName>
    </submittedName>
</protein>
<comment type="caution">
    <text evidence="8">The sequence shown here is derived from an EMBL/GenBank/DDBJ whole genome shotgun (WGS) entry which is preliminary data.</text>
</comment>
<organism evidence="8 9">
    <name type="scientific">Actinokineospora guangxiensis</name>
    <dbReference type="NCBI Taxonomy" id="1490288"/>
    <lineage>
        <taxon>Bacteria</taxon>
        <taxon>Bacillati</taxon>
        <taxon>Actinomycetota</taxon>
        <taxon>Actinomycetes</taxon>
        <taxon>Pseudonocardiales</taxon>
        <taxon>Pseudonocardiaceae</taxon>
        <taxon>Actinokineospora</taxon>
    </lineage>
</organism>
<dbReference type="SUPFAM" id="SSF52172">
    <property type="entry name" value="CheY-like"/>
    <property type="match status" value="1"/>
</dbReference>
<evidence type="ECO:0000259" key="7">
    <source>
        <dbReference type="PROSITE" id="PS50110"/>
    </source>
</evidence>
<dbReference type="SMART" id="SM00448">
    <property type="entry name" value="REC"/>
    <property type="match status" value="1"/>
</dbReference>
<evidence type="ECO:0000256" key="1">
    <source>
        <dbReference type="ARBA" id="ARBA00022553"/>
    </source>
</evidence>
<dbReference type="PANTHER" id="PTHR48111">
    <property type="entry name" value="REGULATOR OF RPOS"/>
    <property type="match status" value="1"/>
</dbReference>
<dbReference type="PANTHER" id="PTHR48111:SF21">
    <property type="entry name" value="DNA-BINDING DUAL MASTER TRANSCRIPTIONAL REGULATOR RPAA"/>
    <property type="match status" value="1"/>
</dbReference>
<keyword evidence="5" id="KW-0804">Transcription</keyword>
<evidence type="ECO:0000256" key="6">
    <source>
        <dbReference type="PROSITE-ProRule" id="PRU00169"/>
    </source>
</evidence>
<evidence type="ECO:0000256" key="3">
    <source>
        <dbReference type="ARBA" id="ARBA00023015"/>
    </source>
</evidence>
<dbReference type="Proteomes" id="UP001596157">
    <property type="component" value="Unassembled WGS sequence"/>
</dbReference>
<keyword evidence="1 6" id="KW-0597">Phosphoprotein</keyword>